<sequence length="363" mass="41789">MACRLSFRYLEPTFFAGLLDDPVLWVKVRPWGRSLLFDCGQLHHLAKRVLKSVAAVFISHAHMDHFMGFDTLVRQVLVSPRTFDVFGPPGLADKVEHKLAAYDWNLHEHFWCSFRVHELSGDRVHRWIFPGPQRFIRCFEGQDDRVGGTIFENRWVKVEARQASHRIPVLVYRLTEKAGFSLDAERIATQGLVGGPWIDVLKHQFYHGLLGRTPLNATRFDENGHTIACLVENTRELYENICRRQSGASIGYLTDIGFSRQNQTVVTALLKGVRLLVGECAFLADHKQKARRSFHLCTRDMNRLLAEIQPDFYMPVHLSKSCSHRSGDLYLELCPPPETRLVFLPDRLLHRPFLPCEVPMDCM</sequence>
<proteinExistence type="predicted"/>
<dbReference type="SUPFAM" id="SSF56281">
    <property type="entry name" value="Metallo-hydrolase/oxidoreductase"/>
    <property type="match status" value="1"/>
</dbReference>
<evidence type="ECO:0000259" key="1">
    <source>
        <dbReference type="Pfam" id="PF12706"/>
    </source>
</evidence>
<dbReference type="Gene3D" id="3.60.15.10">
    <property type="entry name" value="Ribonuclease Z/Hydroxyacylglutathione hydrolase-like"/>
    <property type="match status" value="1"/>
</dbReference>
<name>A0A1L3GCC5_SYNAC</name>
<evidence type="ECO:0000313" key="2">
    <source>
        <dbReference type="EMBL" id="APG23596.1"/>
    </source>
</evidence>
<reference evidence="2 3" key="1">
    <citation type="journal article" date="2017" name="Genome Announc.">
        <title>Complete Genome Sequences of Two Acetylene-Fermenting Pelobacter acetylenicus Strains.</title>
        <authorList>
            <person name="Sutton J.M."/>
            <person name="Baesman S.M."/>
            <person name="Fierst J.L."/>
            <person name="Poret-Peterson A.T."/>
            <person name="Oremland R.S."/>
            <person name="Dunlap D.S."/>
            <person name="Akob D.M."/>
        </authorList>
    </citation>
    <scope>NUCLEOTIDE SEQUENCE [LARGE SCALE GENOMIC DNA]</scope>
    <source>
        <strain evidence="2 3">DSM 3247</strain>
    </source>
</reference>
<dbReference type="GO" id="GO:0042781">
    <property type="term" value="F:3'-tRNA processing endoribonuclease activity"/>
    <property type="evidence" value="ECO:0007669"/>
    <property type="project" value="TreeGrafter"/>
</dbReference>
<feature type="domain" description="Metallo-beta-lactamase" evidence="1">
    <location>
        <begin position="46"/>
        <end position="125"/>
    </location>
</feature>
<dbReference type="AlphaFoldDB" id="A0A1L3GCC5"/>
<protein>
    <submittedName>
        <fullName evidence="2">Ribonuclease Z</fullName>
    </submittedName>
</protein>
<evidence type="ECO:0000313" key="3">
    <source>
        <dbReference type="Proteomes" id="UP000182264"/>
    </source>
</evidence>
<dbReference type="KEGG" id="pace:A6070_08675"/>
<dbReference type="EMBL" id="CP015518">
    <property type="protein sequence ID" value="APG23596.1"/>
    <property type="molecule type" value="Genomic_DNA"/>
</dbReference>
<dbReference type="InterPro" id="IPR001279">
    <property type="entry name" value="Metallo-B-lactamas"/>
</dbReference>
<gene>
    <name evidence="2" type="ORF">A7E75_00070</name>
</gene>
<dbReference type="Pfam" id="PF12706">
    <property type="entry name" value="Lactamase_B_2"/>
    <property type="match status" value="1"/>
</dbReference>
<dbReference type="InterPro" id="IPR036866">
    <property type="entry name" value="RibonucZ/Hydroxyglut_hydro"/>
</dbReference>
<dbReference type="PANTHER" id="PTHR46018:SF7">
    <property type="entry name" value="RIBONUCLEASE Z"/>
    <property type="match status" value="1"/>
</dbReference>
<accession>A0A1L3GCC5</accession>
<dbReference type="PANTHER" id="PTHR46018">
    <property type="entry name" value="ZINC PHOSPHODIESTERASE ELAC PROTEIN 1"/>
    <property type="match status" value="1"/>
</dbReference>
<dbReference type="Proteomes" id="UP000182264">
    <property type="component" value="Chromosome"/>
</dbReference>
<dbReference type="NCBIfam" id="NF002558">
    <property type="entry name" value="PRK02126.1"/>
    <property type="match status" value="1"/>
</dbReference>
<keyword evidence="3" id="KW-1185">Reference proteome</keyword>
<dbReference type="OrthoDB" id="9800940at2"/>
<organism evidence="2 3">
    <name type="scientific">Syntrophotalea acetylenica</name>
    <name type="common">Pelobacter acetylenicus</name>
    <dbReference type="NCBI Taxonomy" id="29542"/>
    <lineage>
        <taxon>Bacteria</taxon>
        <taxon>Pseudomonadati</taxon>
        <taxon>Thermodesulfobacteriota</taxon>
        <taxon>Desulfuromonadia</taxon>
        <taxon>Desulfuromonadales</taxon>
        <taxon>Syntrophotaleaceae</taxon>
        <taxon>Syntrophotalea</taxon>
    </lineage>
</organism>
<dbReference type="STRING" id="29542.A6070_08675"/>
<dbReference type="RefSeq" id="WP_072285409.1">
    <property type="nucleotide sequence ID" value="NZ_CP015455.1"/>
</dbReference>